<feature type="region of interest" description="Disordered" evidence="2">
    <location>
        <begin position="1"/>
        <end position="22"/>
    </location>
</feature>
<evidence type="ECO:0000256" key="1">
    <source>
        <dbReference type="ARBA" id="ARBA00022801"/>
    </source>
</evidence>
<evidence type="ECO:0000313" key="5">
    <source>
        <dbReference type="Proteomes" id="UP001500200"/>
    </source>
</evidence>
<organism evidence="4 5">
    <name type="scientific">Arthrobacter gyeryongensis</name>
    <dbReference type="NCBI Taxonomy" id="1650592"/>
    <lineage>
        <taxon>Bacteria</taxon>
        <taxon>Bacillati</taxon>
        <taxon>Actinomycetota</taxon>
        <taxon>Actinomycetes</taxon>
        <taxon>Micrococcales</taxon>
        <taxon>Micrococcaceae</taxon>
        <taxon>Arthrobacter</taxon>
    </lineage>
</organism>
<feature type="domain" description="Metallo-beta-lactamase" evidence="3">
    <location>
        <begin position="71"/>
        <end position="235"/>
    </location>
</feature>
<dbReference type="EMBL" id="BAABKK010000003">
    <property type="protein sequence ID" value="GAA5189457.1"/>
    <property type="molecule type" value="Genomic_DNA"/>
</dbReference>
<dbReference type="InterPro" id="IPR050114">
    <property type="entry name" value="UPF0173_UPF0282_UlaG_hydrolase"/>
</dbReference>
<sequence length="280" mass="30880">MNDPRTPVRRSPRGQARPPPTVPIRAEAFDDPHGTVLYWLGMAGFLINARGTLLAVDPLLQDFDMPVLIDFPLQAADVPRLDAVLVTHADNDHFSVPTCTALNAVTQRFHSTRYVSDLMRELGMPADGHGIGDAFSVGGVRVTVTPADHAWQNAAPQPGQRTFHDEDSCGFWIETLDGVIWAPGDSRLIREHHLTMPTPDALLFDFSDNEWHFTFDGAVEMANAYPDADLLLHHWGSVDSPEFAPFNADPGTLRDVVVNPKRIRVLAPGEPFRLGARLVV</sequence>
<accession>A0ABP9S0W8</accession>
<reference evidence="5" key="1">
    <citation type="journal article" date="2019" name="Int. J. Syst. Evol. Microbiol.">
        <title>The Global Catalogue of Microorganisms (GCM) 10K type strain sequencing project: providing services to taxonomists for standard genome sequencing and annotation.</title>
        <authorList>
            <consortium name="The Broad Institute Genomics Platform"/>
            <consortium name="The Broad Institute Genome Sequencing Center for Infectious Disease"/>
            <person name="Wu L."/>
            <person name="Ma J."/>
        </authorList>
    </citation>
    <scope>NUCLEOTIDE SEQUENCE [LARGE SCALE GENOMIC DNA]</scope>
    <source>
        <strain evidence="5">JCM 18514</strain>
    </source>
</reference>
<dbReference type="Pfam" id="PF12706">
    <property type="entry name" value="Lactamase_B_2"/>
    <property type="match status" value="1"/>
</dbReference>
<dbReference type="RefSeq" id="WP_345447552.1">
    <property type="nucleotide sequence ID" value="NZ_BAABKK010000003.1"/>
</dbReference>
<dbReference type="PANTHER" id="PTHR43546:SF9">
    <property type="entry name" value="L-ASCORBATE-6-PHOSPHATE LACTONASE ULAG-RELATED"/>
    <property type="match status" value="1"/>
</dbReference>
<proteinExistence type="predicted"/>
<evidence type="ECO:0000256" key="2">
    <source>
        <dbReference type="SAM" id="MobiDB-lite"/>
    </source>
</evidence>
<gene>
    <name evidence="4" type="ORF">GCM10023346_04060</name>
</gene>
<evidence type="ECO:0000259" key="3">
    <source>
        <dbReference type="Pfam" id="PF12706"/>
    </source>
</evidence>
<dbReference type="InterPro" id="IPR001279">
    <property type="entry name" value="Metallo-B-lactamas"/>
</dbReference>
<dbReference type="SUPFAM" id="SSF56281">
    <property type="entry name" value="Metallo-hydrolase/oxidoreductase"/>
    <property type="match status" value="1"/>
</dbReference>
<comment type="caution">
    <text evidence="4">The sequence shown here is derived from an EMBL/GenBank/DDBJ whole genome shotgun (WGS) entry which is preliminary data.</text>
</comment>
<keyword evidence="1" id="KW-0378">Hydrolase</keyword>
<evidence type="ECO:0000313" key="4">
    <source>
        <dbReference type="EMBL" id="GAA5189457.1"/>
    </source>
</evidence>
<dbReference type="Gene3D" id="3.60.15.10">
    <property type="entry name" value="Ribonuclease Z/Hydroxyacylglutathione hydrolase-like"/>
    <property type="match status" value="1"/>
</dbReference>
<protein>
    <recommendedName>
        <fullName evidence="3">Metallo-beta-lactamase domain-containing protein</fullName>
    </recommendedName>
</protein>
<dbReference type="PANTHER" id="PTHR43546">
    <property type="entry name" value="UPF0173 METAL-DEPENDENT HYDROLASE MJ1163-RELATED"/>
    <property type="match status" value="1"/>
</dbReference>
<name>A0ABP9S0W8_9MICC</name>
<dbReference type="Proteomes" id="UP001500200">
    <property type="component" value="Unassembled WGS sequence"/>
</dbReference>
<dbReference type="InterPro" id="IPR036866">
    <property type="entry name" value="RibonucZ/Hydroxyglut_hydro"/>
</dbReference>
<keyword evidence="5" id="KW-1185">Reference proteome</keyword>